<name>A0ACB9YJU3_9PEZI</name>
<dbReference type="Proteomes" id="UP001497700">
    <property type="component" value="Unassembled WGS sequence"/>
</dbReference>
<proteinExistence type="predicted"/>
<evidence type="ECO:0000313" key="2">
    <source>
        <dbReference type="Proteomes" id="UP001497700"/>
    </source>
</evidence>
<gene>
    <name evidence="1" type="ORF">F4820DRAFT_467030</name>
</gene>
<comment type="caution">
    <text evidence="1">The sequence shown here is derived from an EMBL/GenBank/DDBJ whole genome shotgun (WGS) entry which is preliminary data.</text>
</comment>
<keyword evidence="2" id="KW-1185">Reference proteome</keyword>
<evidence type="ECO:0000313" key="1">
    <source>
        <dbReference type="EMBL" id="KAI4859376.1"/>
    </source>
</evidence>
<organism evidence="1 2">
    <name type="scientific">Hypoxylon rubiginosum</name>
    <dbReference type="NCBI Taxonomy" id="110542"/>
    <lineage>
        <taxon>Eukaryota</taxon>
        <taxon>Fungi</taxon>
        <taxon>Dikarya</taxon>
        <taxon>Ascomycota</taxon>
        <taxon>Pezizomycotina</taxon>
        <taxon>Sordariomycetes</taxon>
        <taxon>Xylariomycetidae</taxon>
        <taxon>Xylariales</taxon>
        <taxon>Hypoxylaceae</taxon>
        <taxon>Hypoxylon</taxon>
    </lineage>
</organism>
<accession>A0ACB9YJU3</accession>
<reference evidence="1 2" key="1">
    <citation type="journal article" date="2022" name="New Phytol.">
        <title>Ecological generalism drives hyperdiversity of secondary metabolite gene clusters in xylarialean endophytes.</title>
        <authorList>
            <person name="Franco M.E.E."/>
            <person name="Wisecaver J.H."/>
            <person name="Arnold A.E."/>
            <person name="Ju Y.M."/>
            <person name="Slot J.C."/>
            <person name="Ahrendt S."/>
            <person name="Moore L.P."/>
            <person name="Eastman K.E."/>
            <person name="Scott K."/>
            <person name="Konkel Z."/>
            <person name="Mondo S.J."/>
            <person name="Kuo A."/>
            <person name="Hayes R.D."/>
            <person name="Haridas S."/>
            <person name="Andreopoulos B."/>
            <person name="Riley R."/>
            <person name="LaButti K."/>
            <person name="Pangilinan J."/>
            <person name="Lipzen A."/>
            <person name="Amirebrahimi M."/>
            <person name="Yan J."/>
            <person name="Adam C."/>
            <person name="Keymanesh K."/>
            <person name="Ng V."/>
            <person name="Louie K."/>
            <person name="Northen T."/>
            <person name="Drula E."/>
            <person name="Henrissat B."/>
            <person name="Hsieh H.M."/>
            <person name="Youens-Clark K."/>
            <person name="Lutzoni F."/>
            <person name="Miadlikowska J."/>
            <person name="Eastwood D.C."/>
            <person name="Hamelin R.C."/>
            <person name="Grigoriev I.V."/>
            <person name="U'Ren J.M."/>
        </authorList>
    </citation>
    <scope>NUCLEOTIDE SEQUENCE [LARGE SCALE GENOMIC DNA]</scope>
    <source>
        <strain evidence="1 2">CBS 119005</strain>
    </source>
</reference>
<dbReference type="EMBL" id="MU393638">
    <property type="protein sequence ID" value="KAI4859376.1"/>
    <property type="molecule type" value="Genomic_DNA"/>
</dbReference>
<protein>
    <submittedName>
        <fullName evidence="1">HET-domain-containing protein</fullName>
    </submittedName>
</protein>
<sequence>MNSRENSEPSLVLERSLKRPFPFDGESRHNTDGRLAKAGNNHALCSTCASANIAARIADIQLAPRMVKEARPVEYQNLQLNNSSCPVCRVIAWILQAVPRNFRPDKHKLSLVLSTADNSTFSTPLCSRFGLWRTPSICLALCVWPIDSNQSIIFERVALVTDSQSLLESESATDSSRLQRSISPRSLDYKQIKRWLSTCDSESHSRCRPPNVRLQGPSKLIDCRTLRLVEARPSYDYVALSYVWGQQQHHMQSSDYPKCLLDFPTTIRDAVTVTYELGYQYLWVDRYCIDQNDSTEKHGQIQQMGAIYNTASLTIMAAAGSDAEHGLPGVSKKRESIPPTTTIFGWTINGFPDNPIKTIRDSVWMTRAWTYQEALLSRRRLIFTDQQVYFECQELSREDAYIDNSVSQPSAKCFMYSDEEFGRLPEQILYHIEKYSLRKLTYEDDYLNGFLGILGCLAETNYPTPHLFGVPIFPPVTLNRKTVPLNRVDRSYGWRLMVGMTWEVETGTRRRAQGFPSWSWVGWSGPVTYVTTWIRIEDMNSDCEAWVENAAGELLPLQDLYEPSGSSSLANRSLPTVLHIESEVFEVKVVYLRQELHDAYIIWAKRPRTIRRWKLETGYWVMWEGPGGQLVYTRVRPFEDLGKDPFKEVITQAKNFKILVTGTTFSTYKNGEKNMHGKLLREIRDGYEVVGNVYFGYDRVHVRNLSSETFAEEDVIPNMVRERVRLL</sequence>